<gene>
    <name evidence="8" type="ORF">MGAL_10B051399</name>
</gene>
<dbReference type="Pfam" id="PF05485">
    <property type="entry name" value="THAP"/>
    <property type="match status" value="1"/>
</dbReference>
<dbReference type="PANTHER" id="PTHR23080">
    <property type="entry name" value="THAP DOMAIN PROTEIN"/>
    <property type="match status" value="1"/>
</dbReference>
<name>A0A8B6BS74_MYTGA</name>
<dbReference type="GO" id="GO:0008270">
    <property type="term" value="F:zinc ion binding"/>
    <property type="evidence" value="ECO:0007669"/>
    <property type="project" value="UniProtKB-KW"/>
</dbReference>
<keyword evidence="4" id="KW-0862">Zinc</keyword>
<evidence type="ECO:0000259" key="7">
    <source>
        <dbReference type="PROSITE" id="PS50950"/>
    </source>
</evidence>
<dbReference type="Proteomes" id="UP000596742">
    <property type="component" value="Unassembled WGS sequence"/>
</dbReference>
<dbReference type="OrthoDB" id="6087056at2759"/>
<reference evidence="8" key="1">
    <citation type="submission" date="2018-11" db="EMBL/GenBank/DDBJ databases">
        <authorList>
            <person name="Alioto T."/>
            <person name="Alioto T."/>
        </authorList>
    </citation>
    <scope>NUCLEOTIDE SEQUENCE</scope>
</reference>
<evidence type="ECO:0000256" key="6">
    <source>
        <dbReference type="PROSITE-ProRule" id="PRU00309"/>
    </source>
</evidence>
<dbReference type="GO" id="GO:0003677">
    <property type="term" value="F:DNA binding"/>
    <property type="evidence" value="ECO:0007669"/>
    <property type="project" value="UniProtKB-UniRule"/>
</dbReference>
<dbReference type="Pfam" id="PF13613">
    <property type="entry name" value="HTH_Tnp_4"/>
    <property type="match status" value="1"/>
</dbReference>
<dbReference type="Pfam" id="PF13359">
    <property type="entry name" value="DDE_Tnp_4"/>
    <property type="match status" value="1"/>
</dbReference>
<feature type="domain" description="THAP-type" evidence="7">
    <location>
        <begin position="1"/>
        <end position="85"/>
    </location>
</feature>
<protein>
    <recommendedName>
        <fullName evidence="7">THAP-type domain-containing protein</fullName>
    </recommendedName>
</protein>
<comment type="cofactor">
    <cofactor evidence="1">
        <name>a divalent metal cation</name>
        <dbReference type="ChEBI" id="CHEBI:60240"/>
    </cofactor>
</comment>
<comment type="caution">
    <text evidence="8">The sequence shown here is derived from an EMBL/GenBank/DDBJ whole genome shotgun (WGS) entry which is preliminary data.</text>
</comment>
<dbReference type="AlphaFoldDB" id="A0A8B6BS74"/>
<keyword evidence="5 6" id="KW-0238">DNA-binding</keyword>
<dbReference type="SMART" id="SM00980">
    <property type="entry name" value="THAP"/>
    <property type="match status" value="1"/>
</dbReference>
<evidence type="ECO:0000256" key="4">
    <source>
        <dbReference type="ARBA" id="ARBA00022833"/>
    </source>
</evidence>
<dbReference type="PANTHER" id="PTHR23080:SF133">
    <property type="entry name" value="SI:CH211-262I1.5-RELATED"/>
    <property type="match status" value="1"/>
</dbReference>
<organism evidence="8 9">
    <name type="scientific">Mytilus galloprovincialis</name>
    <name type="common">Mediterranean mussel</name>
    <dbReference type="NCBI Taxonomy" id="29158"/>
    <lineage>
        <taxon>Eukaryota</taxon>
        <taxon>Metazoa</taxon>
        <taxon>Spiralia</taxon>
        <taxon>Lophotrochozoa</taxon>
        <taxon>Mollusca</taxon>
        <taxon>Bivalvia</taxon>
        <taxon>Autobranchia</taxon>
        <taxon>Pteriomorphia</taxon>
        <taxon>Mytilida</taxon>
        <taxon>Mytiloidea</taxon>
        <taxon>Mytilidae</taxon>
        <taxon>Mytilinae</taxon>
        <taxon>Mytilus</taxon>
    </lineage>
</organism>
<sequence length="579" mass="65819">MGGRDYCCVVGCSNRRSDLPKGYAFHQFPKAPLSRRNSWIHATGRALTGKYKFVVTDNTKICGHHFVLGRKNADPTNIDYVPTMNLPLASSNAETPKRKTQASKRAIEFDRAVEHGTQSKKKKLTRTGQISYPIDINDVQHEVEVESTDPSLYTATLIIPGQNVHTYTSDHAYHKFWVHPNATKVTETGVQCQPRCENKFQQTNHVHVQQTVDAITTVQKATQVTTTSSLLQIKCRQQQKLITELSSKLQTVHKEKETLKNELSKHKFCMETLLTNDENVQIYTGLPNIATFNALLEYLRPKAERLTYWRGKQTSTTGHIGNRGRVRSLSIDNEFFAVLVRLRLGLLVEDIAARFAISKTHFSKLFNTWIRFLRLELELLFPFPSREQVNEHMPPSFAKFPNTVVILDCTEIYVQKPSALQAQRQTWSSYKHRNTYKILVGISPDGTVTFVSTLYGGAASDRFIVNKSGILNLVKEGDNVMADRGFDISDDLKKCGATLNIPPFRCGEFQLSASQVEETRRIAEVRIHVERAIQRIKTFHILNGTMPVTLTMVAEDIFKTCYYLTNFQTPIIKCEINKM</sequence>
<keyword evidence="2" id="KW-0479">Metal-binding</keyword>
<dbReference type="InterPro" id="IPR027805">
    <property type="entry name" value="Transposase_HTH_dom"/>
</dbReference>
<evidence type="ECO:0000256" key="5">
    <source>
        <dbReference type="ARBA" id="ARBA00023125"/>
    </source>
</evidence>
<keyword evidence="9" id="KW-1185">Reference proteome</keyword>
<accession>A0A8B6BS74</accession>
<dbReference type="PROSITE" id="PS50950">
    <property type="entry name" value="ZF_THAP"/>
    <property type="match status" value="1"/>
</dbReference>
<evidence type="ECO:0000313" key="8">
    <source>
        <dbReference type="EMBL" id="VDH94259.1"/>
    </source>
</evidence>
<proteinExistence type="predicted"/>
<evidence type="ECO:0000256" key="2">
    <source>
        <dbReference type="ARBA" id="ARBA00022723"/>
    </source>
</evidence>
<dbReference type="InterPro" id="IPR027806">
    <property type="entry name" value="HARBI1_dom"/>
</dbReference>
<dbReference type="EMBL" id="UYJE01000560">
    <property type="protein sequence ID" value="VDH94259.1"/>
    <property type="molecule type" value="Genomic_DNA"/>
</dbReference>
<evidence type="ECO:0000256" key="3">
    <source>
        <dbReference type="ARBA" id="ARBA00022771"/>
    </source>
</evidence>
<evidence type="ECO:0000313" key="9">
    <source>
        <dbReference type="Proteomes" id="UP000596742"/>
    </source>
</evidence>
<dbReference type="SUPFAM" id="SSF57716">
    <property type="entry name" value="Glucocorticoid receptor-like (DNA-binding domain)"/>
    <property type="match status" value="1"/>
</dbReference>
<dbReference type="InterPro" id="IPR006612">
    <property type="entry name" value="THAP_Znf"/>
</dbReference>
<evidence type="ECO:0000256" key="1">
    <source>
        <dbReference type="ARBA" id="ARBA00001968"/>
    </source>
</evidence>
<keyword evidence="3 6" id="KW-0863">Zinc-finger</keyword>